<dbReference type="AlphaFoldDB" id="A0A2C8F6W3"/>
<evidence type="ECO:0000313" key="3">
    <source>
        <dbReference type="Proteomes" id="UP000219215"/>
    </source>
</evidence>
<dbReference type="InterPro" id="IPR007055">
    <property type="entry name" value="BON_dom"/>
</dbReference>
<dbReference type="EMBL" id="LT907975">
    <property type="protein sequence ID" value="SOB58314.1"/>
    <property type="molecule type" value="Genomic_DNA"/>
</dbReference>
<name>A0A2C8F6W3_9BACT</name>
<dbReference type="PANTHER" id="PTHR34606:SF15">
    <property type="entry name" value="BON DOMAIN-CONTAINING PROTEIN"/>
    <property type="match status" value="1"/>
</dbReference>
<dbReference type="OrthoDB" id="5453922at2"/>
<sequence>MKRFIILSLILGSLIGLNFLGGCAVYDVAVEERSTGEWVDDKQISFTIEQSFLEDSQIKFLDFDAYSYQGHVYLIGEYESREQVNRAVYIAKNVQGVRKVTTYFLPKRSDDTCGTTDNVELNAKVRQKLIADKNIWSTNVDIEMLQCKVILLGIVATQQEKEAAENHARSVSGVREVKSYITVKP</sequence>
<protein>
    <submittedName>
        <fullName evidence="2">Transport-associated protein</fullName>
    </submittedName>
</protein>
<reference evidence="3" key="1">
    <citation type="submission" date="2017-09" db="EMBL/GenBank/DDBJ databases">
        <authorList>
            <person name="Regsiter A."/>
            <person name="William W."/>
        </authorList>
    </citation>
    <scope>NUCLEOTIDE SEQUENCE [LARGE SCALE GENOMIC DNA]</scope>
    <source>
        <strain evidence="3">500-1</strain>
    </source>
</reference>
<dbReference type="KEGG" id="pprf:DPRO_1420"/>
<dbReference type="Gene3D" id="3.30.1340.30">
    <property type="match status" value="1"/>
</dbReference>
<dbReference type="Pfam" id="PF04972">
    <property type="entry name" value="BON"/>
    <property type="match status" value="2"/>
</dbReference>
<dbReference type="Proteomes" id="UP000219215">
    <property type="component" value="Chromosome DPRO"/>
</dbReference>
<dbReference type="PROSITE" id="PS50914">
    <property type="entry name" value="BON"/>
    <property type="match status" value="2"/>
</dbReference>
<dbReference type="PROSITE" id="PS51257">
    <property type="entry name" value="PROKAR_LIPOPROTEIN"/>
    <property type="match status" value="1"/>
</dbReference>
<evidence type="ECO:0000313" key="2">
    <source>
        <dbReference type="EMBL" id="SOB58314.1"/>
    </source>
</evidence>
<dbReference type="InterPro" id="IPR014004">
    <property type="entry name" value="Transpt-assoc_nodulatn_dom_bac"/>
</dbReference>
<dbReference type="SMART" id="SM00749">
    <property type="entry name" value="BON"/>
    <property type="match status" value="2"/>
</dbReference>
<organism evidence="2 3">
    <name type="scientific">Pseudodesulfovibrio profundus</name>
    <dbReference type="NCBI Taxonomy" id="57320"/>
    <lineage>
        <taxon>Bacteria</taxon>
        <taxon>Pseudomonadati</taxon>
        <taxon>Thermodesulfobacteriota</taxon>
        <taxon>Desulfovibrionia</taxon>
        <taxon>Desulfovibrionales</taxon>
        <taxon>Desulfovibrionaceae</taxon>
    </lineage>
</organism>
<proteinExistence type="predicted"/>
<feature type="domain" description="BON" evidence="1">
    <location>
        <begin position="117"/>
        <end position="185"/>
    </location>
</feature>
<dbReference type="InterPro" id="IPR051686">
    <property type="entry name" value="Lipoprotein_DolP"/>
</dbReference>
<dbReference type="RefSeq" id="WP_097011392.1">
    <property type="nucleotide sequence ID" value="NZ_LT907975.1"/>
</dbReference>
<dbReference type="PANTHER" id="PTHR34606">
    <property type="entry name" value="BON DOMAIN-CONTAINING PROTEIN"/>
    <property type="match status" value="1"/>
</dbReference>
<gene>
    <name evidence="2" type="ORF">DPRO_1420</name>
</gene>
<evidence type="ECO:0000259" key="1">
    <source>
        <dbReference type="PROSITE" id="PS50914"/>
    </source>
</evidence>
<feature type="domain" description="BON" evidence="1">
    <location>
        <begin position="40"/>
        <end position="109"/>
    </location>
</feature>
<keyword evidence="3" id="KW-1185">Reference proteome</keyword>
<accession>A0A2C8F6W3</accession>